<evidence type="ECO:0000256" key="7">
    <source>
        <dbReference type="ARBA" id="ARBA00022927"/>
    </source>
</evidence>
<comment type="caution">
    <text evidence="12">The sequence shown here is derived from an EMBL/GenBank/DDBJ whole genome shotgun (WGS) entry which is preliminary data.</text>
</comment>
<dbReference type="GO" id="GO:0015031">
    <property type="term" value="P:protein transport"/>
    <property type="evidence" value="ECO:0007669"/>
    <property type="project" value="UniProtKB-UniRule"/>
</dbReference>
<comment type="subcellular location">
    <subcellularLocation>
        <location evidence="1 10">Cell inner membrane</location>
        <topology evidence="1 10">Single-pass membrane protein</topology>
        <orientation evidence="1 10">Periplasmic side</orientation>
    </subcellularLocation>
</comment>
<gene>
    <name evidence="12" type="ORF">FE810_12305</name>
</gene>
<evidence type="ECO:0000256" key="9">
    <source>
        <dbReference type="ARBA" id="ARBA00023136"/>
    </source>
</evidence>
<comment type="function">
    <text evidence="10">Interacts with outer membrane receptor proteins that carry out high-affinity binding and energy dependent uptake into the periplasmic space of specific substrates. It could act to transduce energy from the cytoplasmic membrane to specific energy-requiring processes in the outer membrane, resulting in the release into the periplasm of ligands bound by these outer membrane proteins.</text>
</comment>
<evidence type="ECO:0000256" key="10">
    <source>
        <dbReference type="RuleBase" id="RU362123"/>
    </source>
</evidence>
<dbReference type="Pfam" id="PF03544">
    <property type="entry name" value="TonB_C"/>
    <property type="match status" value="1"/>
</dbReference>
<dbReference type="NCBIfam" id="TIGR01352">
    <property type="entry name" value="tonB_Cterm"/>
    <property type="match status" value="1"/>
</dbReference>
<accession>A0A5R9IQC2</accession>
<dbReference type="Gene3D" id="3.30.1150.10">
    <property type="match status" value="1"/>
</dbReference>
<evidence type="ECO:0000256" key="5">
    <source>
        <dbReference type="ARBA" id="ARBA00022519"/>
    </source>
</evidence>
<protein>
    <recommendedName>
        <fullName evidence="10">Protein TonB</fullName>
    </recommendedName>
</protein>
<dbReference type="GO" id="GO:0015891">
    <property type="term" value="P:siderophore transport"/>
    <property type="evidence" value="ECO:0007669"/>
    <property type="project" value="InterPro"/>
</dbReference>
<dbReference type="InterPro" id="IPR051045">
    <property type="entry name" value="TonB-dependent_transducer"/>
</dbReference>
<proteinExistence type="inferred from homology"/>
<evidence type="ECO:0000256" key="8">
    <source>
        <dbReference type="ARBA" id="ARBA00022989"/>
    </source>
</evidence>
<reference evidence="12 13" key="1">
    <citation type="submission" date="2019-05" db="EMBL/GenBank/DDBJ databases">
        <title>Genome sequences of Thalassotalea litorea 1K03283.</title>
        <authorList>
            <person name="Zhang D."/>
        </authorList>
    </citation>
    <scope>NUCLEOTIDE SEQUENCE [LARGE SCALE GENOMIC DNA]</scope>
    <source>
        <strain evidence="12 13">MCCC 1K03283</strain>
    </source>
</reference>
<dbReference type="AlphaFoldDB" id="A0A5R9IQC2"/>
<evidence type="ECO:0000313" key="12">
    <source>
        <dbReference type="EMBL" id="TLU64088.1"/>
    </source>
</evidence>
<keyword evidence="5 10" id="KW-0997">Cell inner membrane</keyword>
<keyword evidence="6" id="KW-0812">Transmembrane</keyword>
<dbReference type="InterPro" id="IPR003538">
    <property type="entry name" value="TonB"/>
</dbReference>
<dbReference type="InterPro" id="IPR037682">
    <property type="entry name" value="TonB_C"/>
</dbReference>
<evidence type="ECO:0000256" key="2">
    <source>
        <dbReference type="ARBA" id="ARBA00006555"/>
    </source>
</evidence>
<dbReference type="GO" id="GO:0005886">
    <property type="term" value="C:plasma membrane"/>
    <property type="evidence" value="ECO:0007669"/>
    <property type="project" value="UniProtKB-SubCell"/>
</dbReference>
<sequence>MKFFVAIIAGGFISLGIIAVMAALVASDDIYIEPDDNYTVVELAEPRKDSKTIFKKRILDPPPEPPQKPGGIASVRAVPAKTSSEVKQIKMPDIAIDSTLQSQEFAVEETPQNSGATPIYRSLPRYPVSAARQKIRGWVKLSFSINAQGVPEDILVIESQPEQIFDQAAIDALSRWKYRPQMQSGQPVKQENLSVRIDFGKKK</sequence>
<evidence type="ECO:0000256" key="4">
    <source>
        <dbReference type="ARBA" id="ARBA00022475"/>
    </source>
</evidence>
<dbReference type="OrthoDB" id="1628901at2"/>
<dbReference type="GO" id="GO:0030288">
    <property type="term" value="C:outer membrane-bounded periplasmic space"/>
    <property type="evidence" value="ECO:0007669"/>
    <property type="project" value="InterPro"/>
</dbReference>
<dbReference type="GO" id="GO:0055085">
    <property type="term" value="P:transmembrane transport"/>
    <property type="evidence" value="ECO:0007669"/>
    <property type="project" value="InterPro"/>
</dbReference>
<dbReference type="GO" id="GO:0031992">
    <property type="term" value="F:energy transducer activity"/>
    <property type="evidence" value="ECO:0007669"/>
    <property type="project" value="InterPro"/>
</dbReference>
<dbReference type="PRINTS" id="PR01374">
    <property type="entry name" value="TONBPROTEIN"/>
</dbReference>
<evidence type="ECO:0000259" key="11">
    <source>
        <dbReference type="PROSITE" id="PS52015"/>
    </source>
</evidence>
<keyword evidence="13" id="KW-1185">Reference proteome</keyword>
<dbReference type="Proteomes" id="UP000307790">
    <property type="component" value="Unassembled WGS sequence"/>
</dbReference>
<dbReference type="PANTHER" id="PTHR33446:SF14">
    <property type="entry name" value="PROTEIN TONB"/>
    <property type="match status" value="1"/>
</dbReference>
<organism evidence="12 13">
    <name type="scientific">Thalassotalea litorea</name>
    <dbReference type="NCBI Taxonomy" id="2020715"/>
    <lineage>
        <taxon>Bacteria</taxon>
        <taxon>Pseudomonadati</taxon>
        <taxon>Pseudomonadota</taxon>
        <taxon>Gammaproteobacteria</taxon>
        <taxon>Alteromonadales</taxon>
        <taxon>Colwelliaceae</taxon>
        <taxon>Thalassotalea</taxon>
    </lineage>
</organism>
<keyword evidence="8" id="KW-1133">Transmembrane helix</keyword>
<comment type="similarity">
    <text evidence="2 10">Belongs to the TonB family.</text>
</comment>
<dbReference type="InterPro" id="IPR006260">
    <property type="entry name" value="TonB/TolA_C"/>
</dbReference>
<keyword evidence="4 10" id="KW-1003">Cell membrane</keyword>
<dbReference type="PROSITE" id="PS52015">
    <property type="entry name" value="TONB_CTD"/>
    <property type="match status" value="1"/>
</dbReference>
<keyword evidence="3 10" id="KW-0813">Transport</keyword>
<dbReference type="PANTHER" id="PTHR33446">
    <property type="entry name" value="PROTEIN TONB-RELATED"/>
    <property type="match status" value="1"/>
</dbReference>
<keyword evidence="10" id="KW-0735">Signal-anchor</keyword>
<dbReference type="RefSeq" id="WP_138320371.1">
    <property type="nucleotide sequence ID" value="NZ_VCBC01000012.1"/>
</dbReference>
<evidence type="ECO:0000256" key="6">
    <source>
        <dbReference type="ARBA" id="ARBA00022692"/>
    </source>
</evidence>
<evidence type="ECO:0000256" key="1">
    <source>
        <dbReference type="ARBA" id="ARBA00004383"/>
    </source>
</evidence>
<feature type="domain" description="TonB C-terminal" evidence="11">
    <location>
        <begin position="111"/>
        <end position="203"/>
    </location>
</feature>
<dbReference type="SUPFAM" id="SSF74653">
    <property type="entry name" value="TolA/TonB C-terminal domain"/>
    <property type="match status" value="1"/>
</dbReference>
<dbReference type="EMBL" id="VCBC01000012">
    <property type="protein sequence ID" value="TLU64088.1"/>
    <property type="molecule type" value="Genomic_DNA"/>
</dbReference>
<evidence type="ECO:0000256" key="3">
    <source>
        <dbReference type="ARBA" id="ARBA00022448"/>
    </source>
</evidence>
<evidence type="ECO:0000313" key="13">
    <source>
        <dbReference type="Proteomes" id="UP000307790"/>
    </source>
</evidence>
<keyword evidence="9" id="KW-0472">Membrane</keyword>
<keyword evidence="7 10" id="KW-0653">Protein transport</keyword>
<name>A0A5R9IQC2_9GAMM</name>